<evidence type="ECO:0000256" key="24">
    <source>
        <dbReference type="PIRSR" id="PIRSR002799-1"/>
    </source>
</evidence>
<dbReference type="PANTHER" id="PTHR32282">
    <property type="entry name" value="BINDING PROTEIN TRANSPEPTIDASE, PUTATIVE-RELATED"/>
    <property type="match status" value="1"/>
</dbReference>
<dbReference type="PIRSF" id="PIRSF002799">
    <property type="entry name" value="PBP_1b"/>
    <property type="match status" value="1"/>
</dbReference>
<comment type="catalytic activity">
    <reaction evidence="21">
        <text>[GlcNAc-(1-&gt;4)-Mur2Ac(oyl-L-Ala-gamma-D-Glu-L-Lys-D-Ala-D-Ala)](n)-di-trans,octa-cis-undecaprenyl diphosphate + beta-D-GlcNAc-(1-&gt;4)-Mur2Ac(oyl-L-Ala-gamma-D-Glu-L-Lys-D-Ala-D-Ala)-di-trans,octa-cis-undecaprenyl diphosphate = [GlcNAc-(1-&gt;4)-Mur2Ac(oyl-L-Ala-gamma-D-Glu-L-Lys-D-Ala-D-Ala)](n+1)-di-trans,octa-cis-undecaprenyl diphosphate + di-trans,octa-cis-undecaprenyl diphosphate + H(+)</text>
        <dbReference type="Rhea" id="RHEA:23708"/>
        <dbReference type="Rhea" id="RHEA-COMP:9602"/>
        <dbReference type="Rhea" id="RHEA-COMP:9603"/>
        <dbReference type="ChEBI" id="CHEBI:15378"/>
        <dbReference type="ChEBI" id="CHEBI:58405"/>
        <dbReference type="ChEBI" id="CHEBI:60033"/>
        <dbReference type="ChEBI" id="CHEBI:78435"/>
        <dbReference type="EC" id="2.4.99.28"/>
    </reaction>
</comment>
<dbReference type="InterPro" id="IPR036950">
    <property type="entry name" value="PBP_transglycosylase"/>
</dbReference>
<protein>
    <recommendedName>
        <fullName evidence="6 22">Penicillin-binding protein 1B</fullName>
        <shortName evidence="23">PBP-1b</shortName>
        <shortName evidence="23">PBP1b</shortName>
    </recommendedName>
    <alternativeName>
        <fullName evidence="19 23">Murein polymerase</fullName>
    </alternativeName>
</protein>
<dbReference type="KEGG" id="hch:HCH_06250"/>
<keyword evidence="10 23" id="KW-0328">Glycosyltransferase</keyword>
<evidence type="ECO:0000256" key="14">
    <source>
        <dbReference type="ARBA" id="ARBA00022984"/>
    </source>
</evidence>
<evidence type="ECO:0000256" key="17">
    <source>
        <dbReference type="ARBA" id="ARBA00023268"/>
    </source>
</evidence>
<dbReference type="SUPFAM" id="SSF56601">
    <property type="entry name" value="beta-lactamase/transpeptidase-like"/>
    <property type="match status" value="1"/>
</dbReference>
<dbReference type="NCBIfam" id="TIGR02071">
    <property type="entry name" value="PBP_1b"/>
    <property type="match status" value="1"/>
</dbReference>
<keyword evidence="8" id="KW-0121">Carboxypeptidase</keyword>
<organism evidence="30 31">
    <name type="scientific">Hahella chejuensis (strain KCTC 2396)</name>
    <dbReference type="NCBI Taxonomy" id="349521"/>
    <lineage>
        <taxon>Bacteria</taxon>
        <taxon>Pseudomonadati</taxon>
        <taxon>Pseudomonadota</taxon>
        <taxon>Gammaproteobacteria</taxon>
        <taxon>Oceanospirillales</taxon>
        <taxon>Hahellaceae</taxon>
        <taxon>Hahella</taxon>
    </lineage>
</organism>
<feature type="region of interest" description="Disordered" evidence="25">
    <location>
        <begin position="1"/>
        <end position="20"/>
    </location>
</feature>
<evidence type="ECO:0000256" key="5">
    <source>
        <dbReference type="ARBA" id="ARBA00007739"/>
    </source>
</evidence>
<comment type="subcellular location">
    <subcellularLocation>
        <location evidence="2">Cell membrane</location>
    </subcellularLocation>
</comment>
<feature type="domain" description="Bifunctional transglycosylase second" evidence="29">
    <location>
        <begin position="75"/>
        <end position="156"/>
    </location>
</feature>
<keyword evidence="17" id="KW-0511">Multifunctional enzyme</keyword>
<keyword evidence="16" id="KW-0046">Antibiotic resistance</keyword>
<dbReference type="NCBIfam" id="TIGR02074">
    <property type="entry name" value="PBP_1a_fam"/>
    <property type="match status" value="1"/>
</dbReference>
<name>Q2S8X7_HAHCH</name>
<keyword evidence="11 23" id="KW-0808">Transferase</keyword>
<feature type="active site" description="Proton donor; for transglycosylase activity" evidence="24">
    <location>
        <position position="192"/>
    </location>
</feature>
<dbReference type="eggNOG" id="COG0744">
    <property type="taxonomic scope" value="Bacteria"/>
</dbReference>
<dbReference type="GO" id="GO:0006508">
    <property type="term" value="P:proteolysis"/>
    <property type="evidence" value="ECO:0007669"/>
    <property type="project" value="UniProtKB-KW"/>
</dbReference>
<dbReference type="SUPFAM" id="SSF53955">
    <property type="entry name" value="Lysozyme-like"/>
    <property type="match status" value="1"/>
</dbReference>
<proteinExistence type="inferred from homology"/>
<evidence type="ECO:0000256" key="18">
    <source>
        <dbReference type="ARBA" id="ARBA00023316"/>
    </source>
</evidence>
<evidence type="ECO:0000256" key="8">
    <source>
        <dbReference type="ARBA" id="ARBA00022645"/>
    </source>
</evidence>
<dbReference type="UniPathway" id="UPA00219"/>
<feature type="domain" description="Glycosyl transferase family 51" evidence="28">
    <location>
        <begin position="168"/>
        <end position="339"/>
    </location>
</feature>
<dbReference type="GO" id="GO:0008658">
    <property type="term" value="F:penicillin binding"/>
    <property type="evidence" value="ECO:0007669"/>
    <property type="project" value="UniProtKB-UniRule"/>
</dbReference>
<dbReference type="InterPro" id="IPR001460">
    <property type="entry name" value="PCN-bd_Tpept"/>
</dbReference>
<evidence type="ECO:0000256" key="22">
    <source>
        <dbReference type="NCBIfam" id="TIGR02071"/>
    </source>
</evidence>
<keyword evidence="12" id="KW-0378">Hydrolase</keyword>
<dbReference type="OrthoDB" id="9766909at2"/>
<evidence type="ECO:0000256" key="9">
    <source>
        <dbReference type="ARBA" id="ARBA00022670"/>
    </source>
</evidence>
<dbReference type="GO" id="GO:0009002">
    <property type="term" value="F:serine-type D-Ala-D-Ala carboxypeptidase activity"/>
    <property type="evidence" value="ECO:0007669"/>
    <property type="project" value="UniProtKB-EC"/>
</dbReference>
<evidence type="ECO:0000259" key="28">
    <source>
        <dbReference type="Pfam" id="PF00912"/>
    </source>
</evidence>
<dbReference type="Pfam" id="PF00905">
    <property type="entry name" value="Transpeptidase"/>
    <property type="match status" value="1"/>
</dbReference>
<keyword evidence="15 26" id="KW-0472">Membrane</keyword>
<evidence type="ECO:0000256" key="10">
    <source>
        <dbReference type="ARBA" id="ARBA00022676"/>
    </source>
</evidence>
<dbReference type="InterPro" id="IPR023346">
    <property type="entry name" value="Lysozyme-like_dom_sf"/>
</dbReference>
<dbReference type="InterPro" id="IPR028166">
    <property type="entry name" value="UB2H"/>
</dbReference>
<gene>
    <name evidence="30" type="primary">mrcB</name>
    <name evidence="30" type="ordered locus">HCH_06250</name>
</gene>
<evidence type="ECO:0000256" key="3">
    <source>
        <dbReference type="ARBA" id="ARBA00004752"/>
    </source>
</evidence>
<keyword evidence="31" id="KW-1185">Reference proteome</keyword>
<dbReference type="GO" id="GO:0005886">
    <property type="term" value="C:plasma membrane"/>
    <property type="evidence" value="ECO:0007669"/>
    <property type="project" value="UniProtKB-SubCell"/>
</dbReference>
<evidence type="ECO:0000256" key="1">
    <source>
        <dbReference type="ARBA" id="ARBA00002624"/>
    </source>
</evidence>
<dbReference type="eggNOG" id="COG1197">
    <property type="taxonomic scope" value="Bacteria"/>
</dbReference>
<evidence type="ECO:0000256" key="25">
    <source>
        <dbReference type="SAM" id="MobiDB-lite"/>
    </source>
</evidence>
<evidence type="ECO:0000256" key="6">
    <source>
        <dbReference type="ARBA" id="ARBA00018637"/>
    </source>
</evidence>
<comment type="similarity">
    <text evidence="5 23">In the N-terminal section; belongs to the glycosyltransferase 51 family.</text>
</comment>
<comment type="pathway">
    <text evidence="3 23">Cell wall biogenesis; peptidoglycan biosynthesis.</text>
</comment>
<keyword evidence="26" id="KW-1133">Transmembrane helix</keyword>
<comment type="catalytic activity">
    <reaction evidence="20">
        <text>Preferential cleavage: (Ac)2-L-Lys-D-Ala-|-D-Ala. Also transpeptidation of peptidyl-alanyl moieties that are N-acyl substituents of D-alanine.</text>
        <dbReference type="EC" id="3.4.16.4"/>
    </reaction>
</comment>
<dbReference type="RefSeq" id="WP_011399953.1">
    <property type="nucleotide sequence ID" value="NC_007645.1"/>
</dbReference>
<evidence type="ECO:0000256" key="20">
    <source>
        <dbReference type="ARBA" id="ARBA00034000"/>
    </source>
</evidence>
<accession>Q2S8X7</accession>
<dbReference type="InterPro" id="IPR001264">
    <property type="entry name" value="Glyco_trans_51"/>
</dbReference>
<evidence type="ECO:0000256" key="7">
    <source>
        <dbReference type="ARBA" id="ARBA00022475"/>
    </source>
</evidence>
<dbReference type="AlphaFoldDB" id="Q2S8X7"/>
<evidence type="ECO:0000259" key="29">
    <source>
        <dbReference type="Pfam" id="PF14814"/>
    </source>
</evidence>
<feature type="transmembrane region" description="Helical" evidence="26">
    <location>
        <begin position="26"/>
        <end position="47"/>
    </location>
</feature>
<evidence type="ECO:0000256" key="15">
    <source>
        <dbReference type="ARBA" id="ARBA00023136"/>
    </source>
</evidence>
<dbReference type="Gene3D" id="3.30.2060.10">
    <property type="entry name" value="Penicillin-binding protein 1b domain"/>
    <property type="match status" value="1"/>
</dbReference>
<evidence type="ECO:0000313" key="31">
    <source>
        <dbReference type="Proteomes" id="UP000000238"/>
    </source>
</evidence>
<evidence type="ECO:0000256" key="26">
    <source>
        <dbReference type="SAM" id="Phobius"/>
    </source>
</evidence>
<evidence type="ECO:0000256" key="21">
    <source>
        <dbReference type="ARBA" id="ARBA00049902"/>
    </source>
</evidence>
<keyword evidence="13 23" id="KW-0133">Cell shape</keyword>
<dbReference type="Proteomes" id="UP000000238">
    <property type="component" value="Chromosome"/>
</dbReference>
<dbReference type="PANTHER" id="PTHR32282:SF11">
    <property type="entry name" value="PENICILLIN-BINDING PROTEIN 1B"/>
    <property type="match status" value="1"/>
</dbReference>
<evidence type="ECO:0000256" key="16">
    <source>
        <dbReference type="ARBA" id="ARBA00023251"/>
    </source>
</evidence>
<dbReference type="GO" id="GO:0071555">
    <property type="term" value="P:cell wall organization"/>
    <property type="evidence" value="ECO:0007669"/>
    <property type="project" value="UniProtKB-UniRule"/>
</dbReference>
<dbReference type="InterPro" id="IPR050396">
    <property type="entry name" value="Glycosyltr_51/Transpeptidase"/>
</dbReference>
<evidence type="ECO:0000256" key="19">
    <source>
        <dbReference type="ARBA" id="ARBA00032454"/>
    </source>
</evidence>
<keyword evidence="9" id="KW-0645">Protease</keyword>
<dbReference type="GO" id="GO:0008360">
    <property type="term" value="P:regulation of cell shape"/>
    <property type="evidence" value="ECO:0007669"/>
    <property type="project" value="UniProtKB-UniRule"/>
</dbReference>
<evidence type="ECO:0000256" key="2">
    <source>
        <dbReference type="ARBA" id="ARBA00004236"/>
    </source>
</evidence>
<dbReference type="CAZy" id="GT51">
    <property type="family name" value="Glycosyltransferase Family 51"/>
</dbReference>
<dbReference type="Gene3D" id="3.40.710.10">
    <property type="entry name" value="DD-peptidase/beta-lactamase superfamily"/>
    <property type="match status" value="1"/>
</dbReference>
<dbReference type="Pfam" id="PF14814">
    <property type="entry name" value="UB2H"/>
    <property type="match status" value="1"/>
</dbReference>
<evidence type="ECO:0000259" key="27">
    <source>
        <dbReference type="Pfam" id="PF00905"/>
    </source>
</evidence>
<dbReference type="FunFam" id="1.10.3810.10:FF:000001">
    <property type="entry name" value="Penicillin-binding protein 1A"/>
    <property type="match status" value="1"/>
</dbReference>
<dbReference type="GO" id="GO:0009274">
    <property type="term" value="C:peptidoglycan-based cell wall"/>
    <property type="evidence" value="ECO:0007669"/>
    <property type="project" value="UniProtKB-UniRule"/>
</dbReference>
<keyword evidence="7" id="KW-1003">Cell membrane</keyword>
<keyword evidence="26" id="KW-0812">Transmembrane</keyword>
<dbReference type="GO" id="GO:0008955">
    <property type="term" value="F:peptidoglycan glycosyltransferase activity"/>
    <property type="evidence" value="ECO:0007669"/>
    <property type="project" value="UniProtKB-UniRule"/>
</dbReference>
<evidence type="ECO:0000256" key="23">
    <source>
        <dbReference type="PIRNR" id="PIRNR002799"/>
    </source>
</evidence>
<keyword evidence="18 23" id="KW-0961">Cell wall biogenesis/degradation</keyword>
<feature type="domain" description="Penicillin-binding protein transpeptidase" evidence="27">
    <location>
        <begin position="435"/>
        <end position="674"/>
    </location>
</feature>
<evidence type="ECO:0000256" key="4">
    <source>
        <dbReference type="ARBA" id="ARBA00007090"/>
    </source>
</evidence>
<dbReference type="EMBL" id="CP000155">
    <property type="protein sequence ID" value="ABC32897.1"/>
    <property type="molecule type" value="Genomic_DNA"/>
</dbReference>
<dbReference type="GO" id="GO:0009252">
    <property type="term" value="P:peptidoglycan biosynthetic process"/>
    <property type="evidence" value="ECO:0007669"/>
    <property type="project" value="UniProtKB-UniRule"/>
</dbReference>
<evidence type="ECO:0000313" key="30">
    <source>
        <dbReference type="EMBL" id="ABC32897.1"/>
    </source>
</evidence>
<evidence type="ECO:0000256" key="12">
    <source>
        <dbReference type="ARBA" id="ARBA00022801"/>
    </source>
</evidence>
<reference evidence="30 31" key="1">
    <citation type="journal article" date="2005" name="Nucleic Acids Res.">
        <title>Genomic blueprint of Hahella chejuensis, a marine microbe producing an algicidal agent.</title>
        <authorList>
            <person name="Jeong H."/>
            <person name="Yim J.H."/>
            <person name="Lee C."/>
            <person name="Choi S.-H."/>
            <person name="Park Y.K."/>
            <person name="Yoon S.H."/>
            <person name="Hur C.-G."/>
            <person name="Kang H.-Y."/>
            <person name="Kim D."/>
            <person name="Lee H.H."/>
            <person name="Park K.H."/>
            <person name="Park S.-H."/>
            <person name="Park H.-S."/>
            <person name="Lee H.K."/>
            <person name="Oh T.K."/>
            <person name="Kim J.F."/>
        </authorList>
    </citation>
    <scope>NUCLEOTIDE SEQUENCE [LARGE SCALE GENOMIC DNA]</scope>
    <source>
        <strain evidence="30 31">KCTC 2396</strain>
    </source>
</reference>
<dbReference type="InterPro" id="IPR012338">
    <property type="entry name" value="Beta-lactam/transpept-like"/>
</dbReference>
<dbReference type="Gene3D" id="1.10.3810.10">
    <property type="entry name" value="Biosynthetic peptidoglycan transglycosylase-like"/>
    <property type="match status" value="1"/>
</dbReference>
<dbReference type="Pfam" id="PF00912">
    <property type="entry name" value="Transgly"/>
    <property type="match status" value="1"/>
</dbReference>
<evidence type="ECO:0000256" key="11">
    <source>
        <dbReference type="ARBA" id="ARBA00022679"/>
    </source>
</evidence>
<evidence type="ECO:0000256" key="13">
    <source>
        <dbReference type="ARBA" id="ARBA00022960"/>
    </source>
</evidence>
<dbReference type="GO" id="GO:0046677">
    <property type="term" value="P:response to antibiotic"/>
    <property type="evidence" value="ECO:0007669"/>
    <property type="project" value="UniProtKB-UniRule"/>
</dbReference>
<dbReference type="GO" id="GO:0030288">
    <property type="term" value="C:outer membrane-bounded periplasmic space"/>
    <property type="evidence" value="ECO:0007669"/>
    <property type="project" value="TreeGrafter"/>
</dbReference>
<dbReference type="STRING" id="349521.HCH_06250"/>
<sequence length="775" mass="86679">MSKPKTARKPANKRPGKKKTAPKRRILSILFKVTLVLSVLLVIWTIYLDATVREKFEGKRWQLPAQVFARPMEFFPGQNYTRGQVEEELKSLGYRRTDRPGQPGTYSMPSSALEVYSRSFKYPDGDQKAQKFRLDFDGQGISRVSAGGTDTNWARLEPVLIGGIYPAQHEDRLLVNLKEVPDSLKKALVAVEDKNFYSHYGVSPLSIMRATWVNIRAGRVVQGGSTLTQQLVKNFYLSSDQTIWRKFNEAIMALLLEWHYEKDEILEAYCNEIFLGQAGARAIHGFGMASQFYFGVPVQDLTPEKSALLVAIVKGASYYNPRKHPERAQKRRDLVLQMMAEGGVISNEQSVGFKNRPLGVVAQPRYSDSMYPAFMDLVRQQLDKDYREEDLQSEGLRIFTTLDPLVQTQAESALSKTVKGLERNKANQGLQGALVTTALDSGEVVALVGGKDAQFAGFNRALEAKRQIGSLIKPVIALTALQEKDKYTLASPIKDEAFSIKFENGDVWSPQNYDKQTHGEVTLQHALAHSLNLANVRLGLELGVPAVLDQVRKLGVETDAAPYPSVLLGALNLTPLQVAHLYQNLASTGFDTPLRAIRAVTKPDGELLTRYPFDTHQVVDPAATYLLQYAMFDVMREGTGRRVYQRFPEDYSVAGKTGTTDDYRDSWFVGFNGQYQTTVWLGKDDNSVTRLTGASGALEVWMNLYQRLPQVSFIPTTPETVEWVWVDSATGKKSDEGCDGSVAMPFQRGSAPVEEAVCVGRDNALQRWLRSWWDG</sequence>
<feature type="active site" description="Acyl-ester intermediate; for transpeptidase activity" evidence="24">
    <location>
        <position position="470"/>
    </location>
</feature>
<keyword evidence="14 23" id="KW-0573">Peptidoglycan synthesis</keyword>
<comment type="similarity">
    <text evidence="4 23">In the C-terminal section; belongs to the transpeptidase family.</text>
</comment>
<comment type="function">
    <text evidence="1 23">Cell wall formation. Synthesis of cross-linked peptidoglycan from the lipid intermediates. The enzyme has a penicillin-insensitive transglycosylase N-terminal domain (formation of linear glycan strands) and a penicillin-sensitive transpeptidase C-terminal domain (cross-linking of the peptide subunits).</text>
</comment>
<dbReference type="Gene3D" id="1.20.5.100">
    <property type="entry name" value="Cytochrome c1, transmembrane anchor, C-terminal"/>
    <property type="match status" value="1"/>
</dbReference>
<dbReference type="HOGENOM" id="CLU_006354_2_7_6"/>
<dbReference type="InterPro" id="IPR011813">
    <property type="entry name" value="PBP_1b"/>
</dbReference>